<dbReference type="SUPFAM" id="SSF47954">
    <property type="entry name" value="Cyclin-like"/>
    <property type="match status" value="2"/>
</dbReference>
<dbReference type="EMBL" id="JAPWDV010000001">
    <property type="protein sequence ID" value="KAJ6223879.1"/>
    <property type="molecule type" value="Genomic_DNA"/>
</dbReference>
<dbReference type="AlphaFoldDB" id="A0A9Q0ME95"/>
<comment type="caution">
    <text evidence="7">The sequence shown here is derived from an EMBL/GenBank/DDBJ whole genome shotgun (WGS) entry which is preliminary data.</text>
</comment>
<evidence type="ECO:0000256" key="1">
    <source>
        <dbReference type="ARBA" id="ARBA00022618"/>
    </source>
</evidence>
<comment type="similarity">
    <text evidence="4">Belongs to the cyclin family.</text>
</comment>
<proteinExistence type="inferred from homology"/>
<keyword evidence="2 4" id="KW-0195">Cyclin</keyword>
<keyword evidence="1" id="KW-0132">Cell division</keyword>
<evidence type="ECO:0000313" key="8">
    <source>
        <dbReference type="Proteomes" id="UP001142055"/>
    </source>
</evidence>
<gene>
    <name evidence="7" type="ORF">RDWZM_002424</name>
</gene>
<evidence type="ECO:0000256" key="3">
    <source>
        <dbReference type="ARBA" id="ARBA00023306"/>
    </source>
</evidence>
<feature type="domain" description="Cyclin-like" evidence="5">
    <location>
        <begin position="178"/>
        <end position="262"/>
    </location>
</feature>
<dbReference type="GO" id="GO:0051301">
    <property type="term" value="P:cell division"/>
    <property type="evidence" value="ECO:0007669"/>
    <property type="project" value="UniProtKB-KW"/>
</dbReference>
<dbReference type="InterPro" id="IPR046965">
    <property type="entry name" value="Cyclin_A/B-like"/>
</dbReference>
<dbReference type="Pfam" id="PF02984">
    <property type="entry name" value="Cyclin_C"/>
    <property type="match status" value="1"/>
</dbReference>
<dbReference type="SMART" id="SM00385">
    <property type="entry name" value="CYCLIN"/>
    <property type="match status" value="2"/>
</dbReference>
<reference evidence="7" key="1">
    <citation type="submission" date="2022-12" db="EMBL/GenBank/DDBJ databases">
        <title>Genome assemblies of Blomia tropicalis.</title>
        <authorList>
            <person name="Cui Y."/>
        </authorList>
    </citation>
    <scope>NUCLEOTIDE SEQUENCE</scope>
    <source>
        <tissue evidence="7">Adult mites</tissue>
    </source>
</reference>
<evidence type="ECO:0008006" key="9">
    <source>
        <dbReference type="Google" id="ProtNLM"/>
    </source>
</evidence>
<dbReference type="InterPro" id="IPR013763">
    <property type="entry name" value="Cyclin-like_dom"/>
</dbReference>
<dbReference type="FunFam" id="1.10.472.10:FF:000001">
    <property type="entry name" value="G2/mitotic-specific cyclin"/>
    <property type="match status" value="1"/>
</dbReference>
<evidence type="ECO:0000256" key="4">
    <source>
        <dbReference type="RuleBase" id="RU000383"/>
    </source>
</evidence>
<dbReference type="PANTHER" id="PTHR10177">
    <property type="entry name" value="CYCLINS"/>
    <property type="match status" value="1"/>
</dbReference>
<dbReference type="InterPro" id="IPR048258">
    <property type="entry name" value="Cyclins_cyclin-box"/>
</dbReference>
<dbReference type="PIRSF" id="PIRSF001771">
    <property type="entry name" value="Cyclin_A_B_D_E"/>
    <property type="match status" value="1"/>
</dbReference>
<sequence length="391" mass="45413">MPRIVKHVFGNVSNIPRTSKNHKVERNNIANLKRTIDSSPSFKNKKLKGQENDPTRSIECKIKKIAISENCASLTNNENKLVRAVKSTIAIKEPVLIKKTIQTGNGFINWEDYYETPESLPKDVVDYDRTQLGNAEAEPIYAYEIFQYLKQKEQTMKTVKYMHNQTELTDKMRMVLVDWMVEVQQTFELNHETLYLGVKFVDHFLMRSPVTRNQFQLVGLTALFIACKFDERVYPVIDDFIYISDDAFNRGDFIRMEIEMLKTLQFNLNFPLSYSFLRRYARCSSLSIETLTLARYILETSLLDYTIIDELDSKLAAAALLLALKMRSLSWNKTLEFYSGYNETELNKLMVHLNNLISTLNPKYETIKSKYSDGIFHEVALIKPLQLQDGN</sequence>
<accession>A0A9Q0ME95</accession>
<name>A0A9Q0ME95_BLOTA</name>
<protein>
    <recommendedName>
        <fullName evidence="9">G2/mitotic-specific cyclin-B3</fullName>
    </recommendedName>
</protein>
<evidence type="ECO:0000256" key="2">
    <source>
        <dbReference type="ARBA" id="ARBA00023127"/>
    </source>
</evidence>
<dbReference type="Proteomes" id="UP001142055">
    <property type="component" value="Chromosome 1"/>
</dbReference>
<feature type="domain" description="Cyclin-like" evidence="5">
    <location>
        <begin position="275"/>
        <end position="355"/>
    </location>
</feature>
<dbReference type="InterPro" id="IPR036915">
    <property type="entry name" value="Cyclin-like_sf"/>
</dbReference>
<evidence type="ECO:0000259" key="5">
    <source>
        <dbReference type="SMART" id="SM00385"/>
    </source>
</evidence>
<dbReference type="GO" id="GO:0016538">
    <property type="term" value="F:cyclin-dependent protein serine/threonine kinase regulator activity"/>
    <property type="evidence" value="ECO:0007669"/>
    <property type="project" value="InterPro"/>
</dbReference>
<feature type="domain" description="Cyclin C-terminal" evidence="6">
    <location>
        <begin position="271"/>
        <end position="385"/>
    </location>
</feature>
<evidence type="ECO:0000313" key="7">
    <source>
        <dbReference type="EMBL" id="KAJ6223879.1"/>
    </source>
</evidence>
<dbReference type="InterPro" id="IPR004367">
    <property type="entry name" value="Cyclin_C-dom"/>
</dbReference>
<organism evidence="7 8">
    <name type="scientific">Blomia tropicalis</name>
    <name type="common">Mite</name>
    <dbReference type="NCBI Taxonomy" id="40697"/>
    <lineage>
        <taxon>Eukaryota</taxon>
        <taxon>Metazoa</taxon>
        <taxon>Ecdysozoa</taxon>
        <taxon>Arthropoda</taxon>
        <taxon>Chelicerata</taxon>
        <taxon>Arachnida</taxon>
        <taxon>Acari</taxon>
        <taxon>Acariformes</taxon>
        <taxon>Sarcoptiformes</taxon>
        <taxon>Astigmata</taxon>
        <taxon>Glycyphagoidea</taxon>
        <taxon>Echimyopodidae</taxon>
        <taxon>Blomia</taxon>
    </lineage>
</organism>
<keyword evidence="3" id="KW-0131">Cell cycle</keyword>
<dbReference type="Pfam" id="PF00134">
    <property type="entry name" value="Cyclin_N"/>
    <property type="match status" value="1"/>
</dbReference>
<dbReference type="OMA" id="VEPLMWE"/>
<keyword evidence="8" id="KW-1185">Reference proteome</keyword>
<dbReference type="InterPro" id="IPR039361">
    <property type="entry name" value="Cyclin"/>
</dbReference>
<dbReference type="Gene3D" id="1.10.472.10">
    <property type="entry name" value="Cyclin-like"/>
    <property type="match status" value="2"/>
</dbReference>
<dbReference type="SMART" id="SM01332">
    <property type="entry name" value="Cyclin_C"/>
    <property type="match status" value="1"/>
</dbReference>
<dbReference type="OrthoDB" id="5590282at2759"/>
<dbReference type="PROSITE" id="PS00292">
    <property type="entry name" value="CYCLINS"/>
    <property type="match status" value="1"/>
</dbReference>
<dbReference type="GO" id="GO:0044772">
    <property type="term" value="P:mitotic cell cycle phase transition"/>
    <property type="evidence" value="ECO:0007669"/>
    <property type="project" value="InterPro"/>
</dbReference>
<evidence type="ECO:0000259" key="6">
    <source>
        <dbReference type="SMART" id="SM01332"/>
    </source>
</evidence>
<dbReference type="InterPro" id="IPR006671">
    <property type="entry name" value="Cyclin_N"/>
</dbReference>